<keyword evidence="9 11" id="KW-0057">Aromatic amino acid biosynthesis</keyword>
<dbReference type="InterPro" id="IPR031322">
    <property type="entry name" value="Shikimate/glucono_kinase"/>
</dbReference>
<dbReference type="SUPFAM" id="SSF52540">
    <property type="entry name" value="P-loop containing nucleoside triphosphate hydrolases"/>
    <property type="match status" value="1"/>
</dbReference>
<sequence>MPAMENIAGNLFLIGLMGAGKTTLGKYIAQSLNRPFYDSDQEICKRTGVSVPTIFEVEGEQGFREREAAVIDELTSLQNIVLATGGGAVLRDENYRKLKERGTVIYLHVYPEILLERTRFDNNRPLLQVEDPLAKLKELYDTRDGIYRSAADIIIEANRTNGHKTAEQLLHILQRNAQTGQP</sequence>
<accession>A0A5J6PT96</accession>
<evidence type="ECO:0000313" key="12">
    <source>
        <dbReference type="EMBL" id="QEY25534.1"/>
    </source>
</evidence>
<dbReference type="Proteomes" id="UP000325713">
    <property type="component" value="Chromosome"/>
</dbReference>
<comment type="similarity">
    <text evidence="2 11">Belongs to the shikimate kinase family.</text>
</comment>
<keyword evidence="13" id="KW-1185">Reference proteome</keyword>
<evidence type="ECO:0000256" key="6">
    <source>
        <dbReference type="ARBA" id="ARBA00022741"/>
    </source>
</evidence>
<dbReference type="GO" id="GO:0005524">
    <property type="term" value="F:ATP binding"/>
    <property type="evidence" value="ECO:0007669"/>
    <property type="project" value="UniProtKB-UniRule"/>
</dbReference>
<keyword evidence="6 11" id="KW-0547">Nucleotide-binding</keyword>
<evidence type="ECO:0000313" key="13">
    <source>
        <dbReference type="Proteomes" id="UP000325713"/>
    </source>
</evidence>
<keyword evidence="7 11" id="KW-0418">Kinase</keyword>
<comment type="cofactor">
    <cofactor evidence="11">
        <name>Mg(2+)</name>
        <dbReference type="ChEBI" id="CHEBI:18420"/>
    </cofactor>
    <text evidence="11">Binds 1 Mg(2+) ion per subunit.</text>
</comment>
<evidence type="ECO:0000256" key="5">
    <source>
        <dbReference type="ARBA" id="ARBA00022679"/>
    </source>
</evidence>
<comment type="pathway">
    <text evidence="1 11">Metabolic intermediate biosynthesis; chorismate biosynthesis; chorismate from D-erythrose 4-phosphate and phosphoenolpyruvate: step 5/7.</text>
</comment>
<dbReference type="OrthoDB" id="9800332at2"/>
<gene>
    <name evidence="11" type="primary">aroK</name>
    <name evidence="12" type="ORF">D0T92_02600</name>
</gene>
<keyword evidence="4 11" id="KW-0028">Amino-acid biosynthesis</keyword>
<protein>
    <recommendedName>
        <fullName evidence="3 11">Shikimate kinase</fullName>
        <shortName evidence="11">SK</shortName>
        <ecNumber evidence="3 11">2.7.1.71</ecNumber>
    </recommendedName>
</protein>
<feature type="binding site" evidence="11">
    <location>
        <position position="86"/>
    </location>
    <ligand>
        <name>substrate</name>
    </ligand>
</feature>
<reference evidence="12 13" key="1">
    <citation type="submission" date="2018-08" db="EMBL/GenBank/DDBJ databases">
        <title>Neisseria zalophi ATCC BAA-2455 complete genome.</title>
        <authorList>
            <person name="Veseli I.A."/>
            <person name="Buttler R."/>
            <person name="Mascarenhas dos Santos A.C."/>
            <person name="Pombert J.-F."/>
        </authorList>
    </citation>
    <scope>NUCLEOTIDE SEQUENCE [LARGE SCALE GENOMIC DNA]</scope>
    <source>
        <strain evidence="12 13">ATCC BAA-2455</strain>
    </source>
</reference>
<keyword evidence="8 11" id="KW-0067">ATP-binding</keyword>
<feature type="binding site" evidence="11">
    <location>
        <position position="64"/>
    </location>
    <ligand>
        <name>substrate</name>
    </ligand>
</feature>
<evidence type="ECO:0000256" key="9">
    <source>
        <dbReference type="ARBA" id="ARBA00023141"/>
    </source>
</evidence>
<proteinExistence type="inferred from homology"/>
<feature type="binding site" evidence="11">
    <location>
        <begin position="18"/>
        <end position="23"/>
    </location>
    <ligand>
        <name>ATP</name>
        <dbReference type="ChEBI" id="CHEBI:30616"/>
    </ligand>
</feature>
<dbReference type="HAMAP" id="MF_00109">
    <property type="entry name" value="Shikimate_kinase"/>
    <property type="match status" value="1"/>
</dbReference>
<keyword evidence="11" id="KW-0460">Magnesium</keyword>
<comment type="subunit">
    <text evidence="11">Monomer.</text>
</comment>
<evidence type="ECO:0000256" key="10">
    <source>
        <dbReference type="ARBA" id="ARBA00048567"/>
    </source>
</evidence>
<comment type="subcellular location">
    <subcellularLocation>
        <location evidence="11">Cytoplasm</location>
    </subcellularLocation>
</comment>
<evidence type="ECO:0000256" key="7">
    <source>
        <dbReference type="ARBA" id="ARBA00022777"/>
    </source>
</evidence>
<comment type="catalytic activity">
    <reaction evidence="10 11">
        <text>shikimate + ATP = 3-phosphoshikimate + ADP + H(+)</text>
        <dbReference type="Rhea" id="RHEA:13121"/>
        <dbReference type="ChEBI" id="CHEBI:15378"/>
        <dbReference type="ChEBI" id="CHEBI:30616"/>
        <dbReference type="ChEBI" id="CHEBI:36208"/>
        <dbReference type="ChEBI" id="CHEBI:145989"/>
        <dbReference type="ChEBI" id="CHEBI:456216"/>
        <dbReference type="EC" id="2.7.1.71"/>
    </reaction>
</comment>
<dbReference type="GO" id="GO:0009423">
    <property type="term" value="P:chorismate biosynthetic process"/>
    <property type="evidence" value="ECO:0007669"/>
    <property type="project" value="UniProtKB-UniRule"/>
</dbReference>
<dbReference type="EMBL" id="CP031700">
    <property type="protein sequence ID" value="QEY25534.1"/>
    <property type="molecule type" value="Genomic_DNA"/>
</dbReference>
<dbReference type="RefSeq" id="WP_151049941.1">
    <property type="nucleotide sequence ID" value="NZ_CP031700.1"/>
</dbReference>
<name>A0A5J6PT96_9NEIS</name>
<dbReference type="EC" id="2.7.1.71" evidence="3 11"/>
<dbReference type="InterPro" id="IPR000623">
    <property type="entry name" value="Shikimate_kinase/TSH1"/>
</dbReference>
<dbReference type="PANTHER" id="PTHR21087:SF16">
    <property type="entry name" value="SHIKIMATE KINASE 1, CHLOROPLASTIC"/>
    <property type="match status" value="1"/>
</dbReference>
<keyword evidence="11" id="KW-0963">Cytoplasm</keyword>
<dbReference type="PANTHER" id="PTHR21087">
    <property type="entry name" value="SHIKIMATE KINASE"/>
    <property type="match status" value="1"/>
</dbReference>
<evidence type="ECO:0000256" key="2">
    <source>
        <dbReference type="ARBA" id="ARBA00006997"/>
    </source>
</evidence>
<feature type="binding site" evidence="11">
    <location>
        <position position="143"/>
    </location>
    <ligand>
        <name>substrate</name>
    </ligand>
</feature>
<dbReference type="InterPro" id="IPR023000">
    <property type="entry name" value="Shikimate_kinase_CS"/>
</dbReference>
<feature type="binding site" evidence="11">
    <location>
        <position position="22"/>
    </location>
    <ligand>
        <name>Mg(2+)</name>
        <dbReference type="ChEBI" id="CHEBI:18420"/>
    </ligand>
</feature>
<evidence type="ECO:0000256" key="4">
    <source>
        <dbReference type="ARBA" id="ARBA00022605"/>
    </source>
</evidence>
<dbReference type="Gene3D" id="3.40.50.300">
    <property type="entry name" value="P-loop containing nucleotide triphosphate hydrolases"/>
    <property type="match status" value="1"/>
</dbReference>
<feature type="binding site" evidence="11">
    <location>
        <position position="124"/>
    </location>
    <ligand>
        <name>ATP</name>
        <dbReference type="ChEBI" id="CHEBI:30616"/>
    </ligand>
</feature>
<dbReference type="GO" id="GO:0000287">
    <property type="term" value="F:magnesium ion binding"/>
    <property type="evidence" value="ECO:0007669"/>
    <property type="project" value="UniProtKB-UniRule"/>
</dbReference>
<dbReference type="PRINTS" id="PR01100">
    <property type="entry name" value="SHIKIMTKNASE"/>
</dbReference>
<keyword evidence="11" id="KW-0479">Metal-binding</keyword>
<dbReference type="InterPro" id="IPR027417">
    <property type="entry name" value="P-loop_NTPase"/>
</dbReference>
<evidence type="ECO:0000256" key="11">
    <source>
        <dbReference type="HAMAP-Rule" id="MF_00109"/>
    </source>
</evidence>
<dbReference type="UniPathway" id="UPA00053">
    <property type="reaction ID" value="UER00088"/>
</dbReference>
<evidence type="ECO:0000256" key="1">
    <source>
        <dbReference type="ARBA" id="ARBA00004842"/>
    </source>
</evidence>
<feature type="binding site" evidence="11">
    <location>
        <position position="40"/>
    </location>
    <ligand>
        <name>substrate</name>
    </ligand>
</feature>
<evidence type="ECO:0000256" key="3">
    <source>
        <dbReference type="ARBA" id="ARBA00012154"/>
    </source>
</evidence>
<dbReference type="Pfam" id="PF01202">
    <property type="entry name" value="SKI"/>
    <property type="match status" value="1"/>
</dbReference>
<dbReference type="PROSITE" id="PS01128">
    <property type="entry name" value="SHIKIMATE_KINASE"/>
    <property type="match status" value="1"/>
</dbReference>
<dbReference type="CDD" id="cd00464">
    <property type="entry name" value="SK"/>
    <property type="match status" value="1"/>
</dbReference>
<dbReference type="GO" id="GO:0005829">
    <property type="term" value="C:cytosol"/>
    <property type="evidence" value="ECO:0007669"/>
    <property type="project" value="TreeGrafter"/>
</dbReference>
<dbReference type="AlphaFoldDB" id="A0A5J6PT96"/>
<evidence type="ECO:0000256" key="8">
    <source>
        <dbReference type="ARBA" id="ARBA00022840"/>
    </source>
</evidence>
<keyword evidence="5 11" id="KW-0808">Transferase</keyword>
<dbReference type="KEGG" id="nzl:D0T92_02600"/>
<organism evidence="12 13">
    <name type="scientific">Neisseria zalophi</name>
    <dbReference type="NCBI Taxonomy" id="640030"/>
    <lineage>
        <taxon>Bacteria</taxon>
        <taxon>Pseudomonadati</taxon>
        <taxon>Pseudomonadota</taxon>
        <taxon>Betaproteobacteria</taxon>
        <taxon>Neisseriales</taxon>
        <taxon>Neisseriaceae</taxon>
        <taxon>Neisseria</taxon>
    </lineage>
</organism>
<dbReference type="GO" id="GO:0009073">
    <property type="term" value="P:aromatic amino acid family biosynthetic process"/>
    <property type="evidence" value="ECO:0007669"/>
    <property type="project" value="UniProtKB-KW"/>
</dbReference>
<dbReference type="GO" id="GO:0008652">
    <property type="term" value="P:amino acid biosynthetic process"/>
    <property type="evidence" value="ECO:0007669"/>
    <property type="project" value="UniProtKB-KW"/>
</dbReference>
<dbReference type="GO" id="GO:0004765">
    <property type="term" value="F:shikimate kinase activity"/>
    <property type="evidence" value="ECO:0007669"/>
    <property type="project" value="UniProtKB-UniRule"/>
</dbReference>
<comment type="function">
    <text evidence="11">Catalyzes the specific phosphorylation of the 3-hydroxyl group of shikimic acid using ATP as a cosubstrate.</text>
</comment>
<comment type="caution">
    <text evidence="11">Lacks conserved residue(s) required for the propagation of feature annotation.</text>
</comment>